<evidence type="ECO:0000256" key="3">
    <source>
        <dbReference type="SAM" id="SignalP"/>
    </source>
</evidence>
<dbReference type="InterPro" id="IPR018114">
    <property type="entry name" value="TRYPSIN_HIS"/>
</dbReference>
<organism evidence="4 5">
    <name type="scientific">Actinomyces johnsonii</name>
    <dbReference type="NCBI Taxonomy" id="544581"/>
    <lineage>
        <taxon>Bacteria</taxon>
        <taxon>Bacillati</taxon>
        <taxon>Actinomycetota</taxon>
        <taxon>Actinomycetes</taxon>
        <taxon>Actinomycetales</taxon>
        <taxon>Actinomycetaceae</taxon>
        <taxon>Actinomyces</taxon>
    </lineage>
</organism>
<feature type="compositionally biased region" description="Basic and acidic residues" evidence="2">
    <location>
        <begin position="69"/>
        <end position="81"/>
    </location>
</feature>
<dbReference type="GO" id="GO:0006508">
    <property type="term" value="P:proteolysis"/>
    <property type="evidence" value="ECO:0007669"/>
    <property type="project" value="InterPro"/>
</dbReference>
<dbReference type="PANTHER" id="PTHR15462:SF8">
    <property type="entry name" value="SERINE PROTEASE"/>
    <property type="match status" value="1"/>
</dbReference>
<evidence type="ECO:0000256" key="1">
    <source>
        <dbReference type="ARBA" id="ARBA00022729"/>
    </source>
</evidence>
<evidence type="ECO:0008006" key="6">
    <source>
        <dbReference type="Google" id="ProtNLM"/>
    </source>
</evidence>
<dbReference type="AlphaFoldDB" id="A0A508A9W1"/>
<evidence type="ECO:0000256" key="2">
    <source>
        <dbReference type="SAM" id="MobiDB-lite"/>
    </source>
</evidence>
<evidence type="ECO:0000313" key="4">
    <source>
        <dbReference type="EMBL" id="TQD43815.1"/>
    </source>
</evidence>
<dbReference type="InterPro" id="IPR009003">
    <property type="entry name" value="Peptidase_S1_PA"/>
</dbReference>
<feature type="signal peptide" evidence="3">
    <location>
        <begin position="1"/>
        <end position="37"/>
    </location>
</feature>
<feature type="region of interest" description="Disordered" evidence="2">
    <location>
        <begin position="43"/>
        <end position="81"/>
    </location>
</feature>
<proteinExistence type="predicted"/>
<dbReference type="SUPFAM" id="SSF50494">
    <property type="entry name" value="Trypsin-like serine proteases"/>
    <property type="match status" value="1"/>
</dbReference>
<dbReference type="RefSeq" id="WP_051295674.1">
    <property type="nucleotide sequence ID" value="NZ_JASPFB010000002.1"/>
</dbReference>
<dbReference type="Proteomes" id="UP000319010">
    <property type="component" value="Unassembled WGS sequence"/>
</dbReference>
<feature type="compositionally biased region" description="Low complexity" evidence="2">
    <location>
        <begin position="43"/>
        <end position="60"/>
    </location>
</feature>
<feature type="region of interest" description="Disordered" evidence="2">
    <location>
        <begin position="102"/>
        <end position="143"/>
    </location>
</feature>
<comment type="caution">
    <text evidence="4">The sequence shown here is derived from an EMBL/GenBank/DDBJ whole genome shotgun (WGS) entry which is preliminary data.</text>
</comment>
<feature type="chain" id="PRO_5021248108" description="Trypsin-like serine protease" evidence="3">
    <location>
        <begin position="38"/>
        <end position="365"/>
    </location>
</feature>
<dbReference type="PROSITE" id="PS00134">
    <property type="entry name" value="TRYPSIN_HIS"/>
    <property type="match status" value="1"/>
</dbReference>
<dbReference type="InterPro" id="IPR043504">
    <property type="entry name" value="Peptidase_S1_PA_chymotrypsin"/>
</dbReference>
<keyword evidence="1 3" id="KW-0732">Signal</keyword>
<evidence type="ECO:0000313" key="5">
    <source>
        <dbReference type="Proteomes" id="UP000319010"/>
    </source>
</evidence>
<feature type="compositionally biased region" description="Low complexity" evidence="2">
    <location>
        <begin position="115"/>
        <end position="139"/>
    </location>
</feature>
<name>A0A508A9W1_9ACTO</name>
<sequence>MTDASISFRVRVMLAAVLMLAVTGLLPLSPLATSAHAAEPAQAGGAASSASSTAVTAPTSFGKSAEPIPEERPAAEVSHEADQNVVNYWTHERMAAAKPLDTDAADDPAQERPAAAEGDGDSSSSTDPAGMTEPVAPAADGGGALPARAKGKLFFNGYEADNAYCSASVLNTPSKSVVITAAHCVYSSKKGWAKNAVFVPDYDRTQADPDPVGVWTARSMRTFDSWRADQADYRNDVAYVTLNDGGDANKPVVDVVGGHGLAWGGSYVFRATIFGYPTNKTNPDGRGTIYSCVKTTEESEGKVRTEGCDFGFGGSGGPWLYRYNESTGLGYVRSLTSLWRPLGGVNRGPYFTEAVKTMLDATAGD</sequence>
<protein>
    <recommendedName>
        <fullName evidence="6">Trypsin-like serine protease</fullName>
    </recommendedName>
</protein>
<dbReference type="PANTHER" id="PTHR15462">
    <property type="entry name" value="SERINE PROTEASE"/>
    <property type="match status" value="1"/>
</dbReference>
<accession>A0A508A9W1</accession>
<dbReference type="GO" id="GO:0004252">
    <property type="term" value="F:serine-type endopeptidase activity"/>
    <property type="evidence" value="ECO:0007669"/>
    <property type="project" value="InterPro"/>
</dbReference>
<dbReference type="Gene3D" id="2.40.10.10">
    <property type="entry name" value="Trypsin-like serine proteases"/>
    <property type="match status" value="2"/>
</dbReference>
<gene>
    <name evidence="4" type="ORF">FK256_05845</name>
</gene>
<dbReference type="EMBL" id="VICB01000005">
    <property type="protein sequence ID" value="TQD43815.1"/>
    <property type="molecule type" value="Genomic_DNA"/>
</dbReference>
<dbReference type="InterPro" id="IPR050966">
    <property type="entry name" value="Glutamyl_endopeptidase"/>
</dbReference>
<reference evidence="4 5" key="1">
    <citation type="submission" date="2019-06" db="EMBL/GenBank/DDBJ databases">
        <title>Draft genome sequence of Actinomyces johnsonii CCUG 34287T.</title>
        <authorList>
            <person name="Salva-Serra F."/>
            <person name="Cardew S."/>
            <person name="Moore E."/>
        </authorList>
    </citation>
    <scope>NUCLEOTIDE SEQUENCE [LARGE SCALE GENOMIC DNA]</scope>
    <source>
        <strain evidence="4 5">CCUG 34287</strain>
    </source>
</reference>